<dbReference type="InterPro" id="IPR029063">
    <property type="entry name" value="SAM-dependent_MTases_sf"/>
</dbReference>
<sequence>MTSKDQTFTSFTPEQAAAYASNRGRAYPSALYSRILEYHTGSRDVFFDVGTGPGKVVFDLLPFFKKGLGCDAGVGMIEQAKKGRRSSRSRGEDKLCHLRRREAVHWFDLPKFYESAAKVLKPGGTLAMWTASSIFVHPSAPSHKELQEIISDLGDNLLGPYHVPGNLLSQGAYDKLQLPWDFSETQGLFEKASFHRRDWDRDGVSSAPPLEDGTPGPFLLGREATLDQFTAALGSASSVIRFREAHPEKAHGEEDPINITTRRLREVMGENEKVNGGPSCHLLLMRRS</sequence>
<dbReference type="PANTHER" id="PTHR44942">
    <property type="entry name" value="METHYLTRANSF_11 DOMAIN-CONTAINING PROTEIN"/>
    <property type="match status" value="1"/>
</dbReference>
<dbReference type="OrthoDB" id="3649598at2759"/>
<comment type="caution">
    <text evidence="1">The sequence shown here is derived from an EMBL/GenBank/DDBJ whole genome shotgun (WGS) entry which is preliminary data.</text>
</comment>
<evidence type="ECO:0000313" key="1">
    <source>
        <dbReference type="EMBL" id="KAF7198107.1"/>
    </source>
</evidence>
<gene>
    <name evidence="1" type="ORF">HII31_00463</name>
</gene>
<dbReference type="GO" id="GO:0032259">
    <property type="term" value="P:methylation"/>
    <property type="evidence" value="ECO:0007669"/>
    <property type="project" value="UniProtKB-KW"/>
</dbReference>
<evidence type="ECO:0000313" key="2">
    <source>
        <dbReference type="Proteomes" id="UP000660729"/>
    </source>
</evidence>
<dbReference type="GO" id="GO:0008168">
    <property type="term" value="F:methyltransferase activity"/>
    <property type="evidence" value="ECO:0007669"/>
    <property type="project" value="UniProtKB-KW"/>
</dbReference>
<reference evidence="1" key="1">
    <citation type="submission" date="2020-04" db="EMBL/GenBank/DDBJ databases">
        <title>Draft genome resource of the tomato pathogen Pseudocercospora fuligena.</title>
        <authorList>
            <person name="Zaccaron A."/>
        </authorList>
    </citation>
    <scope>NUCLEOTIDE SEQUENCE</scope>
    <source>
        <strain evidence="1">PF001</strain>
    </source>
</reference>
<keyword evidence="1" id="KW-0808">Transferase</keyword>
<keyword evidence="2" id="KW-1185">Reference proteome</keyword>
<dbReference type="Proteomes" id="UP000660729">
    <property type="component" value="Unassembled WGS sequence"/>
</dbReference>
<keyword evidence="1" id="KW-0489">Methyltransferase</keyword>
<dbReference type="AlphaFoldDB" id="A0A8H6RVD2"/>
<dbReference type="SUPFAM" id="SSF53335">
    <property type="entry name" value="S-adenosyl-L-methionine-dependent methyltransferases"/>
    <property type="match status" value="1"/>
</dbReference>
<accession>A0A8H6RVD2</accession>
<organism evidence="1 2">
    <name type="scientific">Pseudocercospora fuligena</name>
    <dbReference type="NCBI Taxonomy" id="685502"/>
    <lineage>
        <taxon>Eukaryota</taxon>
        <taxon>Fungi</taxon>
        <taxon>Dikarya</taxon>
        <taxon>Ascomycota</taxon>
        <taxon>Pezizomycotina</taxon>
        <taxon>Dothideomycetes</taxon>
        <taxon>Dothideomycetidae</taxon>
        <taxon>Mycosphaerellales</taxon>
        <taxon>Mycosphaerellaceae</taxon>
        <taxon>Pseudocercospora</taxon>
    </lineage>
</organism>
<dbReference type="PANTHER" id="PTHR44942:SF10">
    <property type="entry name" value="METHYLTRANSFERASE TYPE 11 DOMAIN-CONTAINING PROTEIN"/>
    <property type="match status" value="1"/>
</dbReference>
<name>A0A8H6RVD2_9PEZI</name>
<dbReference type="Gene3D" id="3.40.50.150">
    <property type="entry name" value="Vaccinia Virus protein VP39"/>
    <property type="match status" value="2"/>
</dbReference>
<proteinExistence type="predicted"/>
<protein>
    <submittedName>
        <fullName evidence="1">Putative S-adenosylmethionine-dependent methyltransferase CRG1</fullName>
    </submittedName>
</protein>
<dbReference type="EMBL" id="JABCIY010000003">
    <property type="protein sequence ID" value="KAF7198107.1"/>
    <property type="molecule type" value="Genomic_DNA"/>
</dbReference>
<dbReference type="InterPro" id="IPR051052">
    <property type="entry name" value="Diverse_substrate_MTase"/>
</dbReference>